<evidence type="ECO:0000313" key="1">
    <source>
        <dbReference type="EMBL" id="EGC17692.1"/>
    </source>
</evidence>
<dbReference type="EMBL" id="AEWV01000015">
    <property type="protein sequence ID" value="EGC17692.1"/>
    <property type="molecule type" value="Genomic_DNA"/>
</dbReference>
<keyword evidence="2" id="KW-1185">Reference proteome</keyword>
<reference evidence="1 2" key="1">
    <citation type="submission" date="2011-01" db="EMBL/GenBank/DDBJ databases">
        <authorList>
            <person name="Muzny D."/>
            <person name="Qin X."/>
            <person name="Deng J."/>
            <person name="Jiang H."/>
            <person name="Liu Y."/>
            <person name="Qu J."/>
            <person name="Song X.-Z."/>
            <person name="Zhang L."/>
            <person name="Thornton R."/>
            <person name="Coyle M."/>
            <person name="Francisco L."/>
            <person name="Jackson L."/>
            <person name="Javaid M."/>
            <person name="Korchina V."/>
            <person name="Kovar C."/>
            <person name="Mata R."/>
            <person name="Mathew T."/>
            <person name="Ngo R."/>
            <person name="Nguyen L."/>
            <person name="Nguyen N."/>
            <person name="Okwuonu G."/>
            <person name="Ongeri F."/>
            <person name="Pham C."/>
            <person name="Simmons D."/>
            <person name="Wilczek-Boney K."/>
            <person name="Hale W."/>
            <person name="Jakkamsetti A."/>
            <person name="Pham P."/>
            <person name="Ruth R."/>
            <person name="San Lucas F."/>
            <person name="Warren J."/>
            <person name="Zhang J."/>
            <person name="Zhao Z."/>
            <person name="Zhou C."/>
            <person name="Zhu D."/>
            <person name="Lee S."/>
            <person name="Bess C."/>
            <person name="Blankenburg K."/>
            <person name="Forbes L."/>
            <person name="Fu Q."/>
            <person name="Gubbala S."/>
            <person name="Hirani K."/>
            <person name="Jayaseelan J.C."/>
            <person name="Lara F."/>
            <person name="Munidasa M."/>
            <person name="Palculict T."/>
            <person name="Patil S."/>
            <person name="Pu L.-L."/>
            <person name="Saada N."/>
            <person name="Tang L."/>
            <person name="Weissenberger G."/>
            <person name="Zhu Y."/>
            <person name="Hemphill L."/>
            <person name="Shang Y."/>
            <person name="Youmans B."/>
            <person name="Ayvaz T."/>
            <person name="Ross M."/>
            <person name="Santibanez J."/>
            <person name="Aqrawi P."/>
            <person name="Gross S."/>
            <person name="Joshi V."/>
            <person name="Fowler G."/>
            <person name="Nazareth L."/>
            <person name="Reid J."/>
            <person name="Worley K."/>
            <person name="Petrosino J."/>
            <person name="Highlander S."/>
            <person name="Gibbs R."/>
        </authorList>
    </citation>
    <scope>NUCLEOTIDE SEQUENCE [LARGE SCALE GENOMIC DNA]</scope>
    <source>
        <strain evidence="1 2">ATCC 33394</strain>
    </source>
</reference>
<name>F0EYT4_9NEIS</name>
<accession>F0EYT4</accession>
<dbReference type="HOGENOM" id="CLU_149951_0_0_4"/>
<gene>
    <name evidence="1" type="ORF">HMPREF9098_1018</name>
</gene>
<sequence>MAYIELHPSRFITAKEIDMFVKTLVTIALMAAPLAAQAHGHHHSKPLAFEELPQNCQAHFKRAEACYAKASGPTAEFHRGNTKTLLDAMPAATPQQREQLCAIADREFAAKAKALHCE</sequence>
<organism evidence="1 2">
    <name type="scientific">Kingella denitrificans ATCC 33394</name>
    <dbReference type="NCBI Taxonomy" id="888741"/>
    <lineage>
        <taxon>Bacteria</taxon>
        <taxon>Pseudomonadati</taxon>
        <taxon>Pseudomonadota</taxon>
        <taxon>Betaproteobacteria</taxon>
        <taxon>Neisseriales</taxon>
        <taxon>Neisseriaceae</taxon>
        <taxon>Kingella</taxon>
    </lineage>
</organism>
<protein>
    <submittedName>
        <fullName evidence="1">Uncharacterized protein</fullName>
    </submittedName>
</protein>
<dbReference type="AlphaFoldDB" id="F0EYT4"/>
<evidence type="ECO:0000313" key="2">
    <source>
        <dbReference type="Proteomes" id="UP000004088"/>
    </source>
</evidence>
<comment type="caution">
    <text evidence="1">The sequence shown here is derived from an EMBL/GenBank/DDBJ whole genome shotgun (WGS) entry which is preliminary data.</text>
</comment>
<proteinExistence type="predicted"/>
<dbReference type="Proteomes" id="UP000004088">
    <property type="component" value="Unassembled WGS sequence"/>
</dbReference>